<evidence type="ECO:0000256" key="4">
    <source>
        <dbReference type="SAM" id="Phobius"/>
    </source>
</evidence>
<accession>A0A8H6W728</accession>
<evidence type="ECO:0000256" key="1">
    <source>
        <dbReference type="ARBA" id="ARBA00010118"/>
    </source>
</evidence>
<feature type="transmembrane region" description="Helical" evidence="4">
    <location>
        <begin position="48"/>
        <end position="69"/>
    </location>
</feature>
<feature type="region of interest" description="Disordered" evidence="3">
    <location>
        <begin position="78"/>
        <end position="100"/>
    </location>
</feature>
<dbReference type="EMBL" id="JACAZE010000008">
    <property type="protein sequence ID" value="KAF7308219.1"/>
    <property type="molecule type" value="Genomic_DNA"/>
</dbReference>
<keyword evidence="2" id="KW-0808">Transferase</keyword>
<dbReference type="Proteomes" id="UP000613580">
    <property type="component" value="Unassembled WGS sequence"/>
</dbReference>
<proteinExistence type="inferred from homology"/>
<evidence type="ECO:0000256" key="2">
    <source>
        <dbReference type="ARBA" id="ARBA00022679"/>
    </source>
</evidence>
<feature type="region of interest" description="Disordered" evidence="3">
    <location>
        <begin position="563"/>
        <end position="629"/>
    </location>
</feature>
<dbReference type="Pfam" id="PF05686">
    <property type="entry name" value="Glyco_transf_90"/>
    <property type="match status" value="1"/>
</dbReference>
<keyword evidence="4" id="KW-0472">Membrane</keyword>
<dbReference type="OrthoDB" id="541052at2759"/>
<dbReference type="GO" id="GO:0016740">
    <property type="term" value="F:transferase activity"/>
    <property type="evidence" value="ECO:0007669"/>
    <property type="project" value="UniProtKB-KW"/>
</dbReference>
<sequence>MRWLPVPITPTIRRFSQTRHALLPINGDDEQSGLGVGRRKGWRAKLRWNRWSIIGIVALSLVVLAWLGFKRSAHPPPWAWKQPPRMSDGPRPPSHSDIRLSREAHRKVDRLLAEQSSTLEQATARYRLRNGRDPPPNYDLWFSHAKENQCLVDEYAQIAKDFEPFYQLAEEDRGYFARMAEQASHTSRFQRVGMMTGMFENGVWRYTDDKGVMYKKSWPSIFERIGYLMPNMSLVLNSRDEPRVLFNHRKTSTDPKHEALTVPDTIPFLHSMAATDGFFRNQEGCVVANKPTGFTGAANDASAFLMYASSTDFTTALMPVMSVTKIPPCFSDILVPSPFYYSDTEFATHWKFPDNVTWEDKEEKLYWRGSSTGGHISGDNYKHFPRFRLIDISRTERGLPLMDVALSAFHTYLCGWECNYGKVIKEYPAAGAGSEHKRPPEEVYNYKYLMDVDGNSFSGRYFGLLKSGSLVFKSTVFTEPFSEWLQPFEHYIPVLPDLSDLLDKIEWARENDAEAKRVQRTGQVFAERVLTDRQLDCYFSLAMLEWGRLQKWGEEAEAAKKAEEEAKKAKEEEEKKAKEDEAKKVQNLDAQGKEGSIGDESEWKVLDSDVPAGEGKPPSAAVVEGDALD</sequence>
<feature type="compositionally biased region" description="Basic and acidic residues" evidence="3">
    <location>
        <begin position="563"/>
        <end position="586"/>
    </location>
</feature>
<organism evidence="6 7">
    <name type="scientific">Mycena chlorophos</name>
    <name type="common">Agaric fungus</name>
    <name type="synonym">Agaricus chlorophos</name>
    <dbReference type="NCBI Taxonomy" id="658473"/>
    <lineage>
        <taxon>Eukaryota</taxon>
        <taxon>Fungi</taxon>
        <taxon>Dikarya</taxon>
        <taxon>Basidiomycota</taxon>
        <taxon>Agaricomycotina</taxon>
        <taxon>Agaricomycetes</taxon>
        <taxon>Agaricomycetidae</taxon>
        <taxon>Agaricales</taxon>
        <taxon>Marasmiineae</taxon>
        <taxon>Mycenaceae</taxon>
        <taxon>Mycena</taxon>
    </lineage>
</organism>
<dbReference type="InterPro" id="IPR051091">
    <property type="entry name" value="O-Glucosyltr/Glycosyltrsf_90"/>
</dbReference>
<evidence type="ECO:0000256" key="3">
    <source>
        <dbReference type="SAM" id="MobiDB-lite"/>
    </source>
</evidence>
<comment type="caution">
    <text evidence="6">The sequence shown here is derived from an EMBL/GenBank/DDBJ whole genome shotgun (WGS) entry which is preliminary data.</text>
</comment>
<dbReference type="InterPro" id="IPR006598">
    <property type="entry name" value="CAP10"/>
</dbReference>
<keyword evidence="4" id="KW-1133">Transmembrane helix</keyword>
<evidence type="ECO:0000313" key="7">
    <source>
        <dbReference type="Proteomes" id="UP000613580"/>
    </source>
</evidence>
<keyword evidence="4" id="KW-0812">Transmembrane</keyword>
<name>A0A8H6W728_MYCCL</name>
<feature type="domain" description="Glycosyl transferase CAP10" evidence="5">
    <location>
        <begin position="309"/>
        <end position="553"/>
    </location>
</feature>
<gene>
    <name evidence="6" type="ORF">HMN09_00669800</name>
</gene>
<evidence type="ECO:0000313" key="6">
    <source>
        <dbReference type="EMBL" id="KAF7308219.1"/>
    </source>
</evidence>
<keyword evidence="7" id="KW-1185">Reference proteome</keyword>
<protein>
    <submittedName>
        <fullName evidence="6">CAP10 domain-containing protein</fullName>
    </submittedName>
</protein>
<dbReference type="PANTHER" id="PTHR12203:SF35">
    <property type="entry name" value="PROTEIN O-GLUCOSYLTRANSFERASE 1"/>
    <property type="match status" value="1"/>
</dbReference>
<dbReference type="SMART" id="SM00672">
    <property type="entry name" value="CAP10"/>
    <property type="match status" value="1"/>
</dbReference>
<comment type="similarity">
    <text evidence="1">Belongs to the glycosyltransferase 90 family.</text>
</comment>
<dbReference type="PANTHER" id="PTHR12203">
    <property type="entry name" value="KDEL LYS-ASP-GLU-LEU CONTAINING - RELATED"/>
    <property type="match status" value="1"/>
</dbReference>
<dbReference type="AlphaFoldDB" id="A0A8H6W728"/>
<evidence type="ECO:0000259" key="5">
    <source>
        <dbReference type="SMART" id="SM00672"/>
    </source>
</evidence>
<reference evidence="6" key="1">
    <citation type="submission" date="2020-05" db="EMBL/GenBank/DDBJ databases">
        <title>Mycena genomes resolve the evolution of fungal bioluminescence.</title>
        <authorList>
            <person name="Tsai I.J."/>
        </authorList>
    </citation>
    <scope>NUCLEOTIDE SEQUENCE</scope>
    <source>
        <strain evidence="6">110903Hualien_Pintung</strain>
    </source>
</reference>